<dbReference type="InterPro" id="IPR020605">
    <property type="entry name" value="Octanoyltransferase_CS"/>
</dbReference>
<dbReference type="PIRSF" id="PIRSF016262">
    <property type="entry name" value="LPLase"/>
    <property type="match status" value="1"/>
</dbReference>
<feature type="active site" description="Acyl-thioester intermediate" evidence="6 8">
    <location>
        <position position="169"/>
    </location>
</feature>
<evidence type="ECO:0000313" key="12">
    <source>
        <dbReference type="EMBL" id="AKJ95850.1"/>
    </source>
</evidence>
<accession>A0A0G3G3Q6</accession>
<dbReference type="CDD" id="cd16444">
    <property type="entry name" value="LipB"/>
    <property type="match status" value="1"/>
</dbReference>
<dbReference type="AlphaFoldDB" id="A0A0G3G3Q6"/>
<dbReference type="InterPro" id="IPR045864">
    <property type="entry name" value="aa-tRNA-synth_II/BPL/LPL"/>
</dbReference>
<evidence type="ECO:0000256" key="1">
    <source>
        <dbReference type="ARBA" id="ARBA00004821"/>
    </source>
</evidence>
<evidence type="ECO:0000256" key="7">
    <source>
        <dbReference type="PIRNR" id="PIRNR016262"/>
    </source>
</evidence>
<dbReference type="PROSITE" id="PS01313">
    <property type="entry name" value="LIPB"/>
    <property type="match status" value="1"/>
</dbReference>
<keyword evidence="4 6" id="KW-0012">Acyltransferase</keyword>
<dbReference type="Proteomes" id="UP000064201">
    <property type="component" value="Chromosome"/>
</dbReference>
<feature type="binding site" evidence="6 9">
    <location>
        <begin position="138"/>
        <end position="140"/>
    </location>
    <ligand>
        <name>substrate</name>
    </ligand>
</feature>
<dbReference type="NCBIfam" id="NF010922">
    <property type="entry name" value="PRK14342.1"/>
    <property type="match status" value="1"/>
</dbReference>
<dbReference type="EC" id="2.3.1.181" evidence="6 7"/>
<dbReference type="GO" id="GO:0005737">
    <property type="term" value="C:cytoplasm"/>
    <property type="evidence" value="ECO:0007669"/>
    <property type="project" value="UniProtKB-SubCell"/>
</dbReference>
<evidence type="ECO:0000256" key="5">
    <source>
        <dbReference type="ARBA" id="ARBA00024732"/>
    </source>
</evidence>
<dbReference type="STRING" id="106634.TVD_11025"/>
<dbReference type="GO" id="GO:0009249">
    <property type="term" value="P:protein lipoylation"/>
    <property type="evidence" value="ECO:0007669"/>
    <property type="project" value="InterPro"/>
</dbReference>
<evidence type="ECO:0000256" key="10">
    <source>
        <dbReference type="PIRSR" id="PIRSR016262-3"/>
    </source>
</evidence>
<dbReference type="RefSeq" id="WP_047251608.1">
    <property type="nucleotide sequence ID" value="NZ_CP011367.1"/>
</dbReference>
<dbReference type="InterPro" id="IPR000544">
    <property type="entry name" value="Octanoyltransferase"/>
</dbReference>
<dbReference type="NCBIfam" id="TIGR00214">
    <property type="entry name" value="lipB"/>
    <property type="match status" value="1"/>
</dbReference>
<comment type="subcellular location">
    <subcellularLocation>
        <location evidence="6">Cytoplasm</location>
    </subcellularLocation>
</comment>
<reference evidence="12 13" key="1">
    <citation type="submission" date="2015-04" db="EMBL/GenBank/DDBJ databases">
        <title>Complete Sequence for the Genome of the Thioalkalivibrio versutus D301.</title>
        <authorList>
            <person name="Mu T."/>
            <person name="Zhou J."/>
            <person name="Xu X."/>
        </authorList>
    </citation>
    <scope>NUCLEOTIDE SEQUENCE [LARGE SCALE GENOMIC DNA]</scope>
    <source>
        <strain evidence="12 13">D301</strain>
    </source>
</reference>
<dbReference type="HAMAP" id="MF_00013">
    <property type="entry name" value="LipB"/>
    <property type="match status" value="1"/>
</dbReference>
<dbReference type="Pfam" id="PF21948">
    <property type="entry name" value="LplA-B_cat"/>
    <property type="match status" value="1"/>
</dbReference>
<organism evidence="12 13">
    <name type="scientific">Thioalkalivibrio versutus</name>
    <dbReference type="NCBI Taxonomy" id="106634"/>
    <lineage>
        <taxon>Bacteria</taxon>
        <taxon>Pseudomonadati</taxon>
        <taxon>Pseudomonadota</taxon>
        <taxon>Gammaproteobacteria</taxon>
        <taxon>Chromatiales</taxon>
        <taxon>Ectothiorhodospiraceae</taxon>
        <taxon>Thioalkalivibrio</taxon>
    </lineage>
</organism>
<dbReference type="PANTHER" id="PTHR10993:SF7">
    <property type="entry name" value="LIPOYLTRANSFERASE 2, MITOCHONDRIAL-RELATED"/>
    <property type="match status" value="1"/>
</dbReference>
<comment type="miscellaneous">
    <text evidence="6">In the reaction, the free carboxyl group of octanoic acid is attached via an amide linkage to the epsilon-amino group of a specific lysine residue of lipoyl domains of lipoate-dependent enzymes.</text>
</comment>
<evidence type="ECO:0000256" key="4">
    <source>
        <dbReference type="ARBA" id="ARBA00023315"/>
    </source>
</evidence>
<keyword evidence="3 6" id="KW-0808">Transferase</keyword>
<keyword evidence="12" id="KW-0436">Ligase</keyword>
<dbReference type="EMBL" id="CP011367">
    <property type="protein sequence ID" value="AKJ95850.1"/>
    <property type="molecule type" value="Genomic_DNA"/>
</dbReference>
<gene>
    <name evidence="6" type="primary">lipB</name>
    <name evidence="12" type="ORF">TVD_11025</name>
</gene>
<dbReference type="PANTHER" id="PTHR10993">
    <property type="entry name" value="OCTANOYLTRANSFERASE"/>
    <property type="match status" value="1"/>
</dbReference>
<comment type="pathway">
    <text evidence="1 6 7">Protein modification; protein lipoylation via endogenous pathway; protein N(6)-(lipoyl)lysine from octanoyl-[acyl-carrier-protein]: step 1/2.</text>
</comment>
<dbReference type="OrthoDB" id="9787061at2"/>
<dbReference type="PROSITE" id="PS51733">
    <property type="entry name" value="BPL_LPL_CATALYTIC"/>
    <property type="match status" value="1"/>
</dbReference>
<dbReference type="SUPFAM" id="SSF55681">
    <property type="entry name" value="Class II aaRS and biotin synthetases"/>
    <property type="match status" value="1"/>
</dbReference>
<evidence type="ECO:0000256" key="2">
    <source>
        <dbReference type="ARBA" id="ARBA00022490"/>
    </source>
</evidence>
<dbReference type="FunFam" id="3.30.930.10:FF:000020">
    <property type="entry name" value="Octanoyltransferase"/>
    <property type="match status" value="1"/>
</dbReference>
<comment type="catalytic activity">
    <reaction evidence="6 7">
        <text>octanoyl-[ACP] + L-lysyl-[protein] = N(6)-octanoyl-L-lysyl-[protein] + holo-[ACP] + H(+)</text>
        <dbReference type="Rhea" id="RHEA:17665"/>
        <dbReference type="Rhea" id="RHEA-COMP:9636"/>
        <dbReference type="Rhea" id="RHEA-COMP:9685"/>
        <dbReference type="Rhea" id="RHEA-COMP:9752"/>
        <dbReference type="Rhea" id="RHEA-COMP:9928"/>
        <dbReference type="ChEBI" id="CHEBI:15378"/>
        <dbReference type="ChEBI" id="CHEBI:29969"/>
        <dbReference type="ChEBI" id="CHEBI:64479"/>
        <dbReference type="ChEBI" id="CHEBI:78463"/>
        <dbReference type="ChEBI" id="CHEBI:78809"/>
        <dbReference type="EC" id="2.3.1.181"/>
    </reaction>
</comment>
<dbReference type="GO" id="GO:0016874">
    <property type="term" value="F:ligase activity"/>
    <property type="evidence" value="ECO:0007669"/>
    <property type="project" value="UniProtKB-KW"/>
</dbReference>
<sequence>MTPAPVEVRELGLHPYVPVWQAMQLHGRERAAEAPDALWCVQHPPVFTQGRNGRPEHLLDPGAVPVVAIDRGGQVTYHGPGQLVVYTLLDLRRLGIGVRRLVECLEQAIIDTLAQWGIEAERRANAPGVYVGQAKIAALGLRVRHARSIHGLALNVAPVLAPFARINPCGYAGLPTTSMQVQLGGPVAIDRVRDALLANLAIQLYEGADVALRHEAALPAELVRVQALGRCPAP</sequence>
<comment type="function">
    <text evidence="5 6 7">Catalyzes the transfer of endogenously produced octanoic acid from octanoyl-acyl-carrier-protein onto the lipoyl domains of lipoate-dependent enzymes. Lipoyl-ACP can also act as a substrate although octanoyl-ACP is likely to be the physiological substrate.</text>
</comment>
<feature type="binding site" evidence="6 9">
    <location>
        <begin position="71"/>
        <end position="78"/>
    </location>
    <ligand>
        <name>substrate</name>
    </ligand>
</feature>
<dbReference type="Gene3D" id="3.30.930.10">
    <property type="entry name" value="Bira Bifunctional Protein, Domain 2"/>
    <property type="match status" value="1"/>
</dbReference>
<name>A0A0G3G3Q6_9GAMM</name>
<feature type="domain" description="BPL/LPL catalytic" evidence="11">
    <location>
        <begin position="32"/>
        <end position="208"/>
    </location>
</feature>
<dbReference type="PATRIC" id="fig|106634.4.peg.2246"/>
<feature type="site" description="Lowers pKa of active site Cys" evidence="6 10">
    <location>
        <position position="135"/>
    </location>
</feature>
<feature type="binding site" evidence="6 9">
    <location>
        <begin position="151"/>
        <end position="153"/>
    </location>
    <ligand>
        <name>substrate</name>
    </ligand>
</feature>
<comment type="similarity">
    <text evidence="6 7">Belongs to the LipB family.</text>
</comment>
<evidence type="ECO:0000313" key="13">
    <source>
        <dbReference type="Proteomes" id="UP000064201"/>
    </source>
</evidence>
<evidence type="ECO:0000256" key="3">
    <source>
        <dbReference type="ARBA" id="ARBA00022679"/>
    </source>
</evidence>
<dbReference type="GO" id="GO:0033819">
    <property type="term" value="F:lipoyl(octanoyl) transferase activity"/>
    <property type="evidence" value="ECO:0007669"/>
    <property type="project" value="UniProtKB-EC"/>
</dbReference>
<evidence type="ECO:0000256" key="6">
    <source>
        <dbReference type="HAMAP-Rule" id="MF_00013"/>
    </source>
</evidence>
<dbReference type="UniPathway" id="UPA00538">
    <property type="reaction ID" value="UER00592"/>
</dbReference>
<protein>
    <recommendedName>
        <fullName evidence="6 7">Octanoyltransferase</fullName>
        <ecNumber evidence="6 7">2.3.1.181</ecNumber>
    </recommendedName>
    <alternativeName>
        <fullName evidence="6">Lipoate-protein ligase B</fullName>
    </alternativeName>
    <alternativeName>
        <fullName evidence="6">Lipoyl/octanoyl transferase</fullName>
    </alternativeName>
    <alternativeName>
        <fullName evidence="6">Octanoyl-[acyl-carrier-protein]-protein N-octanoyltransferase</fullName>
    </alternativeName>
</protein>
<proteinExistence type="inferred from homology"/>
<evidence type="ECO:0000259" key="11">
    <source>
        <dbReference type="PROSITE" id="PS51733"/>
    </source>
</evidence>
<evidence type="ECO:0000256" key="8">
    <source>
        <dbReference type="PIRSR" id="PIRSR016262-1"/>
    </source>
</evidence>
<keyword evidence="2 6" id="KW-0963">Cytoplasm</keyword>
<evidence type="ECO:0000256" key="9">
    <source>
        <dbReference type="PIRSR" id="PIRSR016262-2"/>
    </source>
</evidence>
<dbReference type="KEGG" id="tvr:TVD_11025"/>
<dbReference type="InterPro" id="IPR004143">
    <property type="entry name" value="BPL_LPL_catalytic"/>
</dbReference>
<keyword evidence="13" id="KW-1185">Reference proteome</keyword>